<evidence type="ECO:0000256" key="1">
    <source>
        <dbReference type="ARBA" id="ARBA00005450"/>
    </source>
</evidence>
<feature type="region of interest" description="Disordered" evidence="10">
    <location>
        <begin position="433"/>
        <end position="513"/>
    </location>
</feature>
<dbReference type="InterPro" id="IPR004125">
    <property type="entry name" value="Signal_recog_particle_SRP54_M"/>
</dbReference>
<keyword evidence="5 9" id="KW-0342">GTP-binding</keyword>
<dbReference type="Pfam" id="PF02881">
    <property type="entry name" value="SRP54_N"/>
    <property type="match status" value="1"/>
</dbReference>
<organism evidence="12 13">
    <name type="scientific">Saccharopolyspora rosea</name>
    <dbReference type="NCBI Taxonomy" id="524884"/>
    <lineage>
        <taxon>Bacteria</taxon>
        <taxon>Bacillati</taxon>
        <taxon>Actinomycetota</taxon>
        <taxon>Actinomycetes</taxon>
        <taxon>Pseudonocardiales</taxon>
        <taxon>Pseudonocardiaceae</taxon>
        <taxon>Saccharopolyspora</taxon>
    </lineage>
</organism>
<dbReference type="InterPro" id="IPR000897">
    <property type="entry name" value="SRP54_GTPase_dom"/>
</dbReference>
<dbReference type="InterPro" id="IPR042101">
    <property type="entry name" value="SRP54_N_sf"/>
</dbReference>
<feature type="compositionally biased region" description="Basic residues" evidence="10">
    <location>
        <begin position="441"/>
        <end position="456"/>
    </location>
</feature>
<evidence type="ECO:0000256" key="6">
    <source>
        <dbReference type="ARBA" id="ARBA00023135"/>
    </source>
</evidence>
<dbReference type="SUPFAM" id="SSF47446">
    <property type="entry name" value="Signal peptide-binding domain"/>
    <property type="match status" value="1"/>
</dbReference>
<evidence type="ECO:0000259" key="11">
    <source>
        <dbReference type="PROSITE" id="PS00300"/>
    </source>
</evidence>
<protein>
    <recommendedName>
        <fullName evidence="9">Signal recognition particle protein</fullName>
        <ecNumber evidence="9">3.6.5.4</ecNumber>
    </recommendedName>
    <alternativeName>
        <fullName evidence="9">Fifty-four homolog</fullName>
    </alternativeName>
</protein>
<dbReference type="CDD" id="cd18539">
    <property type="entry name" value="SRP_G"/>
    <property type="match status" value="1"/>
</dbReference>
<dbReference type="HAMAP" id="MF_00306">
    <property type="entry name" value="SRP54"/>
    <property type="match status" value="1"/>
</dbReference>
<evidence type="ECO:0000313" key="13">
    <source>
        <dbReference type="Proteomes" id="UP001597018"/>
    </source>
</evidence>
<dbReference type="PANTHER" id="PTHR11564:SF5">
    <property type="entry name" value="SIGNAL RECOGNITION PARTICLE SUBUNIT SRP54"/>
    <property type="match status" value="1"/>
</dbReference>
<accession>A0ABW3G0L8</accession>
<dbReference type="Gene3D" id="1.10.260.30">
    <property type="entry name" value="Signal recognition particle, SRP54 subunit, M-domain"/>
    <property type="match status" value="1"/>
</dbReference>
<sequence>MFDTLSDRLTSVLTNLRGKGRLSDADIDATAREIRIALLEADVALPVVRSFIKGVKERAKGAEVSQALNPAQQVVKIVNEELIGILGGETRRLEFAKTPPTVIMLAGLQGSGKTTLAGKLAKWLAGQSHTPLLVACDLQRPNAVNQLQIVGERAGVPVYAPEPGNGVGDPVEVARRSIEEARRSQHDVVIVDTAGRLGVDQEMMQQAADIRDAIKPDEVLFVLDAMIGQDAVTTAEAFRDGVGFNGVVLTKLDGDARGGAALSVRQVTGQPIMFASNGEKLGDFDVFHPDRMASRILGMGDVLTLIEQAEQAFDAEQAEQAAAKLGSGELTLEDFLEQMQAVRRMGPLQNLLGMLPGAGQMKDQLANFDEKHLDRIQAIIRGMTPAERADPKIINASRRQRIARGSGVTVSDINDLVNRFFEARKMMQQMAGQFGGFGGGTKRKTKKGKKGKKGKGKGPTQPKGLRGMPGGFPALPGGGFGGGPDLSKLEGGGLNDLPAGFDPSKLNFGGKKK</sequence>
<dbReference type="InterPro" id="IPR013822">
    <property type="entry name" value="Signal_recog_particl_SRP54_hlx"/>
</dbReference>
<evidence type="ECO:0000256" key="5">
    <source>
        <dbReference type="ARBA" id="ARBA00023134"/>
    </source>
</evidence>
<comment type="subcellular location">
    <subcellularLocation>
        <location evidence="9">Cytoplasm</location>
    </subcellularLocation>
    <text evidence="9">The SRP-RNC complex is targeted to the cytoplasmic membrane.</text>
</comment>
<dbReference type="NCBIfam" id="TIGR00959">
    <property type="entry name" value="ffh"/>
    <property type="match status" value="1"/>
</dbReference>
<dbReference type="EMBL" id="JBHTIW010000019">
    <property type="protein sequence ID" value="MFD0922212.1"/>
    <property type="molecule type" value="Genomic_DNA"/>
</dbReference>
<dbReference type="SMART" id="SM00962">
    <property type="entry name" value="SRP54"/>
    <property type="match status" value="1"/>
</dbReference>
<evidence type="ECO:0000256" key="3">
    <source>
        <dbReference type="ARBA" id="ARBA00022801"/>
    </source>
</evidence>
<feature type="compositionally biased region" description="Gly residues" evidence="10">
    <location>
        <begin position="476"/>
        <end position="494"/>
    </location>
</feature>
<evidence type="ECO:0000256" key="10">
    <source>
        <dbReference type="SAM" id="MobiDB-lite"/>
    </source>
</evidence>
<evidence type="ECO:0000313" key="12">
    <source>
        <dbReference type="EMBL" id="MFD0922212.1"/>
    </source>
</evidence>
<feature type="binding site" evidence="9">
    <location>
        <begin position="192"/>
        <end position="196"/>
    </location>
    <ligand>
        <name>GTP</name>
        <dbReference type="ChEBI" id="CHEBI:37565"/>
    </ligand>
</feature>
<name>A0ABW3G0L8_9PSEU</name>
<comment type="catalytic activity">
    <reaction evidence="8 9">
        <text>GTP + H2O = GDP + phosphate + H(+)</text>
        <dbReference type="Rhea" id="RHEA:19669"/>
        <dbReference type="ChEBI" id="CHEBI:15377"/>
        <dbReference type="ChEBI" id="CHEBI:15378"/>
        <dbReference type="ChEBI" id="CHEBI:37565"/>
        <dbReference type="ChEBI" id="CHEBI:43474"/>
        <dbReference type="ChEBI" id="CHEBI:58189"/>
        <dbReference type="EC" id="3.6.5.4"/>
    </reaction>
</comment>
<gene>
    <name evidence="9 12" type="primary">ffh</name>
    <name evidence="12" type="ORF">ACFQ16_20910</name>
</gene>
<keyword evidence="7 9" id="KW-0687">Ribonucleoprotein</keyword>
<keyword evidence="6 9" id="KW-0733">Signal recognition particle</keyword>
<proteinExistence type="inferred from homology"/>
<reference evidence="13" key="1">
    <citation type="journal article" date="2019" name="Int. J. Syst. Evol. Microbiol.">
        <title>The Global Catalogue of Microorganisms (GCM) 10K type strain sequencing project: providing services to taxonomists for standard genome sequencing and annotation.</title>
        <authorList>
            <consortium name="The Broad Institute Genomics Platform"/>
            <consortium name="The Broad Institute Genome Sequencing Center for Infectious Disease"/>
            <person name="Wu L."/>
            <person name="Ma J."/>
        </authorList>
    </citation>
    <scope>NUCLEOTIDE SEQUENCE [LARGE SCALE GENOMIC DNA]</scope>
    <source>
        <strain evidence="13">CCUG 56401</strain>
    </source>
</reference>
<feature type="binding site" evidence="9">
    <location>
        <begin position="107"/>
        <end position="114"/>
    </location>
    <ligand>
        <name>GTP</name>
        <dbReference type="ChEBI" id="CHEBI:37565"/>
    </ligand>
</feature>
<dbReference type="SMART" id="SM00963">
    <property type="entry name" value="SRP54_N"/>
    <property type="match status" value="1"/>
</dbReference>
<dbReference type="InterPro" id="IPR027417">
    <property type="entry name" value="P-loop_NTPase"/>
</dbReference>
<evidence type="ECO:0000256" key="8">
    <source>
        <dbReference type="ARBA" id="ARBA00048027"/>
    </source>
</evidence>
<dbReference type="InterPro" id="IPR036891">
    <property type="entry name" value="Signal_recog_part_SRP54_M_sf"/>
</dbReference>
<dbReference type="SUPFAM" id="SSF52540">
    <property type="entry name" value="P-loop containing nucleoside triphosphate hydrolases"/>
    <property type="match status" value="1"/>
</dbReference>
<comment type="caution">
    <text evidence="12">The sequence shown here is derived from an EMBL/GenBank/DDBJ whole genome shotgun (WGS) entry which is preliminary data.</text>
</comment>
<keyword evidence="2 9" id="KW-0547">Nucleotide-binding</keyword>
<dbReference type="Pfam" id="PF02978">
    <property type="entry name" value="SRP_SPB"/>
    <property type="match status" value="1"/>
</dbReference>
<keyword evidence="4 9" id="KW-0694">RNA-binding</keyword>
<feature type="domain" description="SRP54-type proteins GTP-binding" evidence="11">
    <location>
        <begin position="271"/>
        <end position="284"/>
    </location>
</feature>
<dbReference type="InterPro" id="IPR004780">
    <property type="entry name" value="SRP"/>
</dbReference>
<keyword evidence="9" id="KW-0963">Cytoplasm</keyword>
<dbReference type="SMART" id="SM00382">
    <property type="entry name" value="AAA"/>
    <property type="match status" value="1"/>
</dbReference>
<keyword evidence="3 9" id="KW-0378">Hydrolase</keyword>
<dbReference type="Proteomes" id="UP001597018">
    <property type="component" value="Unassembled WGS sequence"/>
</dbReference>
<dbReference type="Gene3D" id="1.20.120.140">
    <property type="entry name" value="Signal recognition particle SRP54, nucleotide-binding domain"/>
    <property type="match status" value="1"/>
</dbReference>
<dbReference type="PROSITE" id="PS00300">
    <property type="entry name" value="SRP54"/>
    <property type="match status" value="1"/>
</dbReference>
<evidence type="ECO:0000256" key="4">
    <source>
        <dbReference type="ARBA" id="ARBA00022884"/>
    </source>
</evidence>
<comment type="domain">
    <text evidence="9">Composed of three domains: the N-terminal N domain, which is responsible for interactions with the ribosome, the central G domain, which binds GTP, and the C-terminal M domain, which binds the RNA and the signal sequence of the RNC.</text>
</comment>
<dbReference type="Pfam" id="PF00448">
    <property type="entry name" value="SRP54"/>
    <property type="match status" value="1"/>
</dbReference>
<evidence type="ECO:0000256" key="7">
    <source>
        <dbReference type="ARBA" id="ARBA00023274"/>
    </source>
</evidence>
<dbReference type="RefSeq" id="WP_263249005.1">
    <property type="nucleotide sequence ID" value="NZ_BAABLT010000004.1"/>
</dbReference>
<dbReference type="EC" id="3.6.5.4" evidence="9"/>
<dbReference type="InterPro" id="IPR003593">
    <property type="entry name" value="AAA+_ATPase"/>
</dbReference>
<dbReference type="Gene3D" id="3.40.50.300">
    <property type="entry name" value="P-loop containing nucleotide triphosphate hydrolases"/>
    <property type="match status" value="1"/>
</dbReference>
<comment type="similarity">
    <text evidence="1 9">Belongs to the GTP-binding SRP family. SRP54 subfamily.</text>
</comment>
<evidence type="ECO:0000256" key="9">
    <source>
        <dbReference type="HAMAP-Rule" id="MF_00306"/>
    </source>
</evidence>
<feature type="binding site" evidence="9">
    <location>
        <begin position="250"/>
        <end position="253"/>
    </location>
    <ligand>
        <name>GTP</name>
        <dbReference type="ChEBI" id="CHEBI:37565"/>
    </ligand>
</feature>
<comment type="subunit">
    <text evidence="9">Part of the signal recognition particle protein translocation system, which is composed of SRP and FtsY.</text>
</comment>
<dbReference type="InterPro" id="IPR022941">
    <property type="entry name" value="SRP54"/>
</dbReference>
<dbReference type="PANTHER" id="PTHR11564">
    <property type="entry name" value="SIGNAL RECOGNITION PARTICLE 54K PROTEIN SRP54"/>
    <property type="match status" value="1"/>
</dbReference>
<evidence type="ECO:0000256" key="2">
    <source>
        <dbReference type="ARBA" id="ARBA00022741"/>
    </source>
</evidence>
<keyword evidence="13" id="KW-1185">Reference proteome</keyword>
<comment type="function">
    <text evidence="9">Involved in targeting and insertion of nascent membrane proteins into the cytoplasmic membrane. Binds to the hydrophobic signal sequence of the ribosome-nascent chain (RNC) as it emerges from the ribosomes. The SRP-RNC complex is then targeted to the cytoplasmic membrane where it interacts with the SRP receptor FtsY.</text>
</comment>